<comment type="caution">
    <text evidence="1">The sequence shown here is derived from an EMBL/GenBank/DDBJ whole genome shotgun (WGS) entry which is preliminary data.</text>
</comment>
<organism evidence="1 2">
    <name type="scientific">Reticulomyxa filosa</name>
    <dbReference type="NCBI Taxonomy" id="46433"/>
    <lineage>
        <taxon>Eukaryota</taxon>
        <taxon>Sar</taxon>
        <taxon>Rhizaria</taxon>
        <taxon>Retaria</taxon>
        <taxon>Foraminifera</taxon>
        <taxon>Monothalamids</taxon>
        <taxon>Reticulomyxidae</taxon>
        <taxon>Reticulomyxa</taxon>
    </lineage>
</organism>
<gene>
    <name evidence="1" type="ORF">RFI_09497</name>
</gene>
<proteinExistence type="predicted"/>
<evidence type="ECO:0000313" key="1">
    <source>
        <dbReference type="EMBL" id="ETO27637.1"/>
    </source>
</evidence>
<sequence>MREAKQKMQSLLCRIEQLVLKQMMATQGLEQSIQGEIEHQFNQDVLPELQQLGKQVMLLNNAYRPLRQLAEPIKEFDLTSQSYDSCVNEQYQIKIEQQMVETTICSEKHVDGSTGYVLTNKLYHQFHFFFVLLSHQIGYSNKKIYIVDIIITGRHRFEFFTVGDRKQGMVPLPRILLVIFCEKICIIQIKPYGFEFGQRSQQEAGEIKENEYLNLIEKYTINNTKNNNGQDVRHQGHTNENTAGPNYIVETTRNNNNLLSPHTSSSIYCANSPKASRIEEGFEANDNSQVKMFFVQSFLFIFKRKDSFHYTNNGKEDNDTSLNIICHSFPNDVNRPKIMKPSKRRKTSSTSIATLLMTETVLNKNVTRYIGMQQNCE</sequence>
<name>X6NQJ5_RETFI</name>
<evidence type="ECO:0000313" key="2">
    <source>
        <dbReference type="Proteomes" id="UP000023152"/>
    </source>
</evidence>
<dbReference type="EMBL" id="ASPP01007134">
    <property type="protein sequence ID" value="ETO27637.1"/>
    <property type="molecule type" value="Genomic_DNA"/>
</dbReference>
<dbReference type="AlphaFoldDB" id="X6NQJ5"/>
<keyword evidence="2" id="KW-1185">Reference proteome</keyword>
<dbReference type="Proteomes" id="UP000023152">
    <property type="component" value="Unassembled WGS sequence"/>
</dbReference>
<protein>
    <submittedName>
        <fullName evidence="1">Uncharacterized protein</fullName>
    </submittedName>
</protein>
<accession>X6NQJ5</accession>
<reference evidence="1 2" key="1">
    <citation type="journal article" date="2013" name="Curr. Biol.">
        <title>The Genome of the Foraminiferan Reticulomyxa filosa.</title>
        <authorList>
            <person name="Glockner G."/>
            <person name="Hulsmann N."/>
            <person name="Schleicher M."/>
            <person name="Noegel A.A."/>
            <person name="Eichinger L."/>
            <person name="Gallinger C."/>
            <person name="Pawlowski J."/>
            <person name="Sierra R."/>
            <person name="Euteneuer U."/>
            <person name="Pillet L."/>
            <person name="Moustafa A."/>
            <person name="Platzer M."/>
            <person name="Groth M."/>
            <person name="Szafranski K."/>
            <person name="Schliwa M."/>
        </authorList>
    </citation>
    <scope>NUCLEOTIDE SEQUENCE [LARGE SCALE GENOMIC DNA]</scope>
</reference>